<dbReference type="EMBL" id="GGFL01009126">
    <property type="protein sequence ID" value="MBW73304.1"/>
    <property type="molecule type" value="Transcribed_RNA"/>
</dbReference>
<keyword evidence="2" id="KW-0472">Membrane</keyword>
<evidence type="ECO:0000256" key="1">
    <source>
        <dbReference type="SAM" id="MobiDB-lite"/>
    </source>
</evidence>
<feature type="region of interest" description="Disordered" evidence="1">
    <location>
        <begin position="82"/>
        <end position="111"/>
    </location>
</feature>
<sequence>MRSVRRAGGQSILIFYLLALSILLQAFVLANRGEQSNLLLYLCHNLSSHLPNAAFVIIEPVGWKMETLVAMINEAQRVPPVRRQREGYTSRNGMQKNGWWPGLQQNTPVGG</sequence>
<reference evidence="3" key="1">
    <citation type="submission" date="2018-01" db="EMBL/GenBank/DDBJ databases">
        <title>An insight into the sialome of Amazonian anophelines.</title>
        <authorList>
            <person name="Ribeiro J.M."/>
            <person name="Scarpassa V."/>
            <person name="Calvo E."/>
        </authorList>
    </citation>
    <scope>NUCLEOTIDE SEQUENCE</scope>
</reference>
<feature type="transmembrane region" description="Helical" evidence="2">
    <location>
        <begin position="12"/>
        <end position="30"/>
    </location>
</feature>
<keyword evidence="2" id="KW-1133">Transmembrane helix</keyword>
<evidence type="ECO:0000256" key="2">
    <source>
        <dbReference type="SAM" id="Phobius"/>
    </source>
</evidence>
<evidence type="ECO:0000313" key="3">
    <source>
        <dbReference type="EMBL" id="MBW73304.1"/>
    </source>
</evidence>
<protein>
    <submittedName>
        <fullName evidence="3">Putative secreted protein</fullName>
    </submittedName>
</protein>
<accession>A0A2M4D6U2</accession>
<organism evidence="3">
    <name type="scientific">Anopheles darlingi</name>
    <name type="common">Mosquito</name>
    <dbReference type="NCBI Taxonomy" id="43151"/>
    <lineage>
        <taxon>Eukaryota</taxon>
        <taxon>Metazoa</taxon>
        <taxon>Ecdysozoa</taxon>
        <taxon>Arthropoda</taxon>
        <taxon>Hexapoda</taxon>
        <taxon>Insecta</taxon>
        <taxon>Pterygota</taxon>
        <taxon>Neoptera</taxon>
        <taxon>Endopterygota</taxon>
        <taxon>Diptera</taxon>
        <taxon>Nematocera</taxon>
        <taxon>Culicoidea</taxon>
        <taxon>Culicidae</taxon>
        <taxon>Anophelinae</taxon>
        <taxon>Anopheles</taxon>
    </lineage>
</organism>
<dbReference type="AlphaFoldDB" id="A0A2M4D6U2"/>
<proteinExistence type="predicted"/>
<name>A0A2M4D6U2_ANODA</name>
<keyword evidence="2" id="KW-0812">Transmembrane</keyword>